<proteinExistence type="predicted"/>
<gene>
    <name evidence="1" type="ORF">NCTC12965_01147</name>
</gene>
<dbReference type="EMBL" id="CABEEZ010000021">
    <property type="protein sequence ID" value="VTR20875.1"/>
    <property type="molecule type" value="Genomic_DNA"/>
</dbReference>
<organism evidence="1">
    <name type="scientific">Serratia fonticola</name>
    <dbReference type="NCBI Taxonomy" id="47917"/>
    <lineage>
        <taxon>Bacteria</taxon>
        <taxon>Pseudomonadati</taxon>
        <taxon>Pseudomonadota</taxon>
        <taxon>Gammaproteobacteria</taxon>
        <taxon>Enterobacterales</taxon>
        <taxon>Yersiniaceae</taxon>
        <taxon>Serratia</taxon>
    </lineage>
</organism>
<protein>
    <submittedName>
        <fullName evidence="1">Uncharacterized protein</fullName>
    </submittedName>
</protein>
<sequence>MRQSGMEVTCDVFGPISHLLPRTSAVIKLWHIRSPSLWEKEQVRCGSQVWKSPVTYLAPSSHLFTKDECSN</sequence>
<reference evidence="1" key="1">
    <citation type="submission" date="2019-05" db="EMBL/GenBank/DDBJ databases">
        <authorList>
            <consortium name="Pathogen Informatics"/>
        </authorList>
    </citation>
    <scope>NUCLEOTIDE SEQUENCE [LARGE SCALE GENOMIC DNA]</scope>
    <source>
        <strain evidence="1">NCTC12965</strain>
    </source>
</reference>
<evidence type="ECO:0000313" key="1">
    <source>
        <dbReference type="EMBL" id="VTR20875.1"/>
    </source>
</evidence>
<dbReference type="AlphaFoldDB" id="A0A4U9TLS7"/>
<name>A0A4U9TLS7_SERFO</name>
<accession>A0A4U9TLS7</accession>